<accession>A0ABW3B5T0</accession>
<evidence type="ECO:0000313" key="3">
    <source>
        <dbReference type="Proteomes" id="UP001597012"/>
    </source>
</evidence>
<dbReference type="InterPro" id="IPR029045">
    <property type="entry name" value="ClpP/crotonase-like_dom_sf"/>
</dbReference>
<dbReference type="Pfam" id="PF14684">
    <property type="entry name" value="Tricorn_C1"/>
    <property type="match status" value="1"/>
</dbReference>
<dbReference type="Pfam" id="PF20329">
    <property type="entry name" value="DUF6624"/>
    <property type="match status" value="1"/>
</dbReference>
<dbReference type="Gene3D" id="3.90.226.10">
    <property type="entry name" value="2-enoyl-CoA Hydratase, Chain A, domain 1"/>
    <property type="match status" value="1"/>
</dbReference>
<dbReference type="SUPFAM" id="SSF52096">
    <property type="entry name" value="ClpP/crotonase"/>
    <property type="match status" value="1"/>
</dbReference>
<dbReference type="RefSeq" id="WP_379935169.1">
    <property type="nucleotide sequence ID" value="NZ_JBHTHY010000011.1"/>
</dbReference>
<dbReference type="InterPro" id="IPR005151">
    <property type="entry name" value="Tail-specific_protease"/>
</dbReference>
<dbReference type="Gene3D" id="3.30.750.44">
    <property type="match status" value="1"/>
</dbReference>
<dbReference type="InterPro" id="IPR028204">
    <property type="entry name" value="Tricorn_C1"/>
</dbReference>
<dbReference type="InterPro" id="IPR046732">
    <property type="entry name" value="DUF6624"/>
</dbReference>
<dbReference type="Pfam" id="PF03572">
    <property type="entry name" value="Peptidase_S41"/>
    <property type="match status" value="1"/>
</dbReference>
<keyword evidence="3" id="KW-1185">Reference proteome</keyword>
<comment type="caution">
    <text evidence="2">The sequence shown here is derived from an EMBL/GenBank/DDBJ whole genome shotgun (WGS) entry which is preliminary data.</text>
</comment>
<organism evidence="2 3">
    <name type="scientific">Maribacter chungangensis</name>
    <dbReference type="NCBI Taxonomy" id="1069117"/>
    <lineage>
        <taxon>Bacteria</taxon>
        <taxon>Pseudomonadati</taxon>
        <taxon>Bacteroidota</taxon>
        <taxon>Flavobacteriia</taxon>
        <taxon>Flavobacteriales</taxon>
        <taxon>Flavobacteriaceae</taxon>
        <taxon>Maribacter</taxon>
    </lineage>
</organism>
<dbReference type="SMART" id="SM00245">
    <property type="entry name" value="TSPc"/>
    <property type="match status" value="1"/>
</dbReference>
<reference evidence="3" key="1">
    <citation type="journal article" date="2019" name="Int. J. Syst. Evol. Microbiol.">
        <title>The Global Catalogue of Microorganisms (GCM) 10K type strain sequencing project: providing services to taxonomists for standard genome sequencing and annotation.</title>
        <authorList>
            <consortium name="The Broad Institute Genomics Platform"/>
            <consortium name="The Broad Institute Genome Sequencing Center for Infectious Disease"/>
            <person name="Wu L."/>
            <person name="Ma J."/>
        </authorList>
    </citation>
    <scope>NUCLEOTIDE SEQUENCE [LARGE SCALE GENOMIC DNA]</scope>
    <source>
        <strain evidence="3">CCUG 61948</strain>
    </source>
</reference>
<name>A0ABW3B5T0_9FLAO</name>
<feature type="domain" description="Tail specific protease" evidence="1">
    <location>
        <begin position="193"/>
        <end position="389"/>
    </location>
</feature>
<dbReference type="EMBL" id="JBHTHY010000011">
    <property type="protein sequence ID" value="MFD0798432.1"/>
    <property type="molecule type" value="Genomic_DNA"/>
</dbReference>
<evidence type="ECO:0000259" key="1">
    <source>
        <dbReference type="SMART" id="SM00245"/>
    </source>
</evidence>
<evidence type="ECO:0000313" key="2">
    <source>
        <dbReference type="EMBL" id="MFD0798432.1"/>
    </source>
</evidence>
<protein>
    <submittedName>
        <fullName evidence="2">DUF6624 domain-containing protein</fullName>
    </submittedName>
</protein>
<gene>
    <name evidence="2" type="ORF">ACFQZJ_13250</name>
</gene>
<dbReference type="Proteomes" id="UP001597012">
    <property type="component" value="Unassembled WGS sequence"/>
</dbReference>
<sequence length="593" mass="69093">MKYFILGFTTLFVLNCYSQVDAINREEIREDLDEILSEIEQHYIYLKDKDVNLDCIRDYFSNQIKHIKSEEETVLFFEYVLDEFYDNHLTLHTNRNSSYRLFAPIYATIKNEKPIITNIWQSQIENLTQNIIRAEILKFNGKDFQQVINNFPTHCNDKKNPEVKEWITNKILAGRYNEPRNLTLRLPNNKIIELDIDAIKLKKEDTHLLSLKTIDDIGVIRINNSLGNGDLVKEFDKAIDNLFETKGIIIDLRNTVNGGGTYIARGIMGRFITGDQPYQKHVFDEKSYNNPTQNPKIKRSWVEYVIPRGKTYKKPVVVLVGRWTGSMGEGLAIGFEGMERGEIVGTEMRRLAGEVFDFGFKHQNYGYKLSTAKLYHINGTIREEYIPTNYVKQTTTFKDEALNKGIDIIKNKVNKTDSILKKELESIKVEDQTLRLLLPNVIEKFGRESEEYKYVWSQIQSQDSISSNKLFEILDNHGWVGKSRVGSSANQAIWLTIQHSDLKKQEKYLPLLRESVVKGESEGWHLAFLEDRILMRKKQKQIYGTQAVWDNELKKNKIYPIKDAKNVNQKRKKLGLDPIEDYAKINGYIFDKK</sequence>
<proteinExistence type="predicted"/>